<evidence type="ECO:0000313" key="6">
    <source>
        <dbReference type="Proteomes" id="UP000253727"/>
    </source>
</evidence>
<organism evidence="5 6">
    <name type="scientific">Alteripontixanthobacter maritimus</name>
    <dbReference type="NCBI Taxonomy" id="2161824"/>
    <lineage>
        <taxon>Bacteria</taxon>
        <taxon>Pseudomonadati</taxon>
        <taxon>Pseudomonadota</taxon>
        <taxon>Alphaproteobacteria</taxon>
        <taxon>Sphingomonadales</taxon>
        <taxon>Erythrobacteraceae</taxon>
        <taxon>Alteripontixanthobacter</taxon>
    </lineage>
</organism>
<dbReference type="InterPro" id="IPR033645">
    <property type="entry name" value="VirB9/CagX/TrbG_C"/>
</dbReference>
<evidence type="ECO:0000313" key="5">
    <source>
        <dbReference type="EMBL" id="RDC59382.1"/>
    </source>
</evidence>
<keyword evidence="2 4" id="KW-0732">Signal</keyword>
<dbReference type="Gene3D" id="2.60.40.2500">
    <property type="match status" value="1"/>
</dbReference>
<dbReference type="InterPro" id="IPR010258">
    <property type="entry name" value="Conjugal_tfr_TrbG/VirB9/CagX"/>
</dbReference>
<dbReference type="OrthoDB" id="7390264at2"/>
<feature type="chain" id="PRO_5016686352" evidence="4">
    <location>
        <begin position="29"/>
        <end position="282"/>
    </location>
</feature>
<dbReference type="Proteomes" id="UP000253727">
    <property type="component" value="Unassembled WGS sequence"/>
</dbReference>
<evidence type="ECO:0000256" key="1">
    <source>
        <dbReference type="ARBA" id="ARBA00006135"/>
    </source>
</evidence>
<feature type="compositionally biased region" description="Polar residues" evidence="3">
    <location>
        <begin position="255"/>
        <end position="282"/>
    </location>
</feature>
<evidence type="ECO:0000256" key="3">
    <source>
        <dbReference type="SAM" id="MobiDB-lite"/>
    </source>
</evidence>
<feature type="signal peptide" evidence="4">
    <location>
        <begin position="1"/>
        <end position="28"/>
    </location>
</feature>
<dbReference type="EMBL" id="QBKA01000002">
    <property type="protein sequence ID" value="RDC59382.1"/>
    <property type="molecule type" value="Genomic_DNA"/>
</dbReference>
<keyword evidence="6" id="KW-1185">Reference proteome</keyword>
<dbReference type="Pfam" id="PF03524">
    <property type="entry name" value="CagX"/>
    <property type="match status" value="1"/>
</dbReference>
<protein>
    <submittedName>
        <fullName evidence="5">Protein virB9</fullName>
    </submittedName>
</protein>
<evidence type="ECO:0000256" key="2">
    <source>
        <dbReference type="ARBA" id="ARBA00022729"/>
    </source>
</evidence>
<proteinExistence type="inferred from homology"/>
<feature type="region of interest" description="Disordered" evidence="3">
    <location>
        <begin position="243"/>
        <end position="282"/>
    </location>
</feature>
<name>A0A369Q4G3_9SPHN</name>
<sequence>MSRRSVPFRSATFAALLCAAMLSAPAAADPRLVERMYDPSEVVQILGKPKVQATIQFGEGESIENVAIGDSQAWQVTPNKRANLLFVKPLSANGSTNMTVVTNKRTYLFDLVSSPRNRPIYVMKFLYPPEPEEAEPQLAEGNLPGATEAELTAARDPYAVVDPANLNFAWKREGDAALLPVQAFDDGDATFLTWAGGAAVPAILVTDQKGTEGPVNFTVRGDTIVLNSVPPFIILRSGQDMAKLTNTGPVRPAQSPRTAASPARTQSADGRTSQIATPEGSS</sequence>
<accession>A0A369Q4G3</accession>
<comment type="caution">
    <text evidence="5">The sequence shown here is derived from an EMBL/GenBank/DDBJ whole genome shotgun (WGS) entry which is preliminary data.</text>
</comment>
<dbReference type="InterPro" id="IPR038161">
    <property type="entry name" value="VirB9/CagX/TrbG_C_sf"/>
</dbReference>
<dbReference type="AlphaFoldDB" id="A0A369Q4G3"/>
<dbReference type="CDD" id="cd06911">
    <property type="entry name" value="VirB9_CagX_TrbG"/>
    <property type="match status" value="1"/>
</dbReference>
<comment type="similarity">
    <text evidence="1">Belongs to the TrbG/VirB9 family.</text>
</comment>
<gene>
    <name evidence="5" type="ORF">HME9302_00569</name>
</gene>
<reference evidence="5 6" key="1">
    <citation type="submission" date="2018-04" db="EMBL/GenBank/DDBJ databases">
        <title>Altererythrobacter sp. HME9302 genome sequencing and assembly.</title>
        <authorList>
            <person name="Kang H."/>
            <person name="Kim H."/>
            <person name="Joh K."/>
        </authorList>
    </citation>
    <scope>NUCLEOTIDE SEQUENCE [LARGE SCALE GENOMIC DNA]</scope>
    <source>
        <strain evidence="5 6">HME9302</strain>
    </source>
</reference>
<evidence type="ECO:0000256" key="4">
    <source>
        <dbReference type="SAM" id="SignalP"/>
    </source>
</evidence>
<dbReference type="RefSeq" id="WP_115365749.1">
    <property type="nucleotide sequence ID" value="NZ_QBKA01000002.1"/>
</dbReference>